<evidence type="ECO:0000256" key="3">
    <source>
        <dbReference type="ARBA" id="ARBA00022737"/>
    </source>
</evidence>
<name>A7RIF9_NEMVE</name>
<dbReference type="FunFam" id="1.10.10.2100:FF:000002">
    <property type="entry name" value="cell growth-regulating nucleolar protein-like"/>
    <property type="match status" value="1"/>
</dbReference>
<protein>
    <recommendedName>
        <fullName evidence="14">Cell growth-regulating nucleolar protein</fullName>
    </recommendedName>
</protein>
<dbReference type="EMBL" id="DS469512">
    <property type="protein sequence ID" value="EDO48698.1"/>
    <property type="molecule type" value="Genomic_DNA"/>
</dbReference>
<dbReference type="OMA" id="QNWIKNS"/>
<evidence type="ECO:0000256" key="2">
    <source>
        <dbReference type="ARBA" id="ARBA00022723"/>
    </source>
</evidence>
<feature type="domain" description="Cell growth-regulating nucleolar protein-like winged helix" evidence="11">
    <location>
        <begin position="264"/>
        <end position="336"/>
    </location>
</feature>
<evidence type="ECO:0000256" key="6">
    <source>
        <dbReference type="ARBA" id="ARBA00023054"/>
    </source>
</evidence>
<keyword evidence="4 8" id="KW-0863">Zinc-finger</keyword>
<dbReference type="STRING" id="45351.A7RIF9"/>
<evidence type="ECO:0008006" key="14">
    <source>
        <dbReference type="Google" id="ProtNLM"/>
    </source>
</evidence>
<dbReference type="FunFam" id="3.30.1490.490:FF:000001">
    <property type="entry name" value="cell growth-regulating nucleolar protein-like"/>
    <property type="match status" value="1"/>
</dbReference>
<dbReference type="eggNOG" id="KOG2186">
    <property type="taxonomic scope" value="Eukaryota"/>
</dbReference>
<dbReference type="GO" id="GO:0008270">
    <property type="term" value="F:zinc ion binding"/>
    <property type="evidence" value="ECO:0007669"/>
    <property type="project" value="UniProtKB-KW"/>
</dbReference>
<dbReference type="HOGENOM" id="CLU_057137_0_1_1"/>
<dbReference type="Pfam" id="PF08790">
    <property type="entry name" value="zf-LYAR"/>
    <property type="match status" value="1"/>
</dbReference>
<keyword evidence="2" id="KW-0479">Metal-binding</keyword>
<evidence type="ECO:0000256" key="1">
    <source>
        <dbReference type="ARBA" id="ARBA00004123"/>
    </source>
</evidence>
<dbReference type="InParanoid" id="A7RIF9"/>
<dbReference type="OrthoDB" id="21474at2759"/>
<evidence type="ECO:0000256" key="9">
    <source>
        <dbReference type="SAM" id="MobiDB-lite"/>
    </source>
</evidence>
<dbReference type="Gene3D" id="3.30.1490.490">
    <property type="match status" value="1"/>
</dbReference>
<keyword evidence="6" id="KW-0175">Coiled coil</keyword>
<dbReference type="SUPFAM" id="SSF57667">
    <property type="entry name" value="beta-beta-alpha zinc fingers"/>
    <property type="match status" value="2"/>
</dbReference>
<dbReference type="Pfam" id="PF25879">
    <property type="entry name" value="WHD_LYAR"/>
    <property type="match status" value="1"/>
</dbReference>
<gene>
    <name evidence="12" type="ORF">NEMVEDRAFT_v1g178355</name>
</gene>
<dbReference type="PANTHER" id="PTHR13100">
    <property type="entry name" value="CELL GROWTH-REGULATING NUCLEOLAR PROTEIN LYAR"/>
    <property type="match status" value="1"/>
</dbReference>
<dbReference type="GO" id="GO:0000122">
    <property type="term" value="P:negative regulation of transcription by RNA polymerase II"/>
    <property type="evidence" value="ECO:0000318"/>
    <property type="project" value="GO_Central"/>
</dbReference>
<dbReference type="PANTHER" id="PTHR13100:SF10">
    <property type="entry name" value="CELL GROWTH-REGULATING NUCLEOLAR PROTEIN"/>
    <property type="match status" value="1"/>
</dbReference>
<dbReference type="KEGG" id="nve:5520956"/>
<evidence type="ECO:0000313" key="13">
    <source>
        <dbReference type="Proteomes" id="UP000001593"/>
    </source>
</evidence>
<dbReference type="GO" id="GO:0005730">
    <property type="term" value="C:nucleolus"/>
    <property type="evidence" value="ECO:0000318"/>
    <property type="project" value="GO_Central"/>
</dbReference>
<dbReference type="InterPro" id="IPR014898">
    <property type="entry name" value="Znf_C2H2_LYAR"/>
</dbReference>
<dbReference type="Gene3D" id="1.10.10.2100">
    <property type="match status" value="1"/>
</dbReference>
<organism evidence="12 13">
    <name type="scientific">Nematostella vectensis</name>
    <name type="common">Starlet sea anemone</name>
    <dbReference type="NCBI Taxonomy" id="45351"/>
    <lineage>
        <taxon>Eukaryota</taxon>
        <taxon>Metazoa</taxon>
        <taxon>Cnidaria</taxon>
        <taxon>Anthozoa</taxon>
        <taxon>Hexacorallia</taxon>
        <taxon>Actiniaria</taxon>
        <taxon>Edwardsiidae</taxon>
        <taxon>Nematostella</taxon>
    </lineage>
</organism>
<keyword evidence="5" id="KW-0862">Zinc</keyword>
<evidence type="ECO:0000259" key="10">
    <source>
        <dbReference type="Pfam" id="PF08790"/>
    </source>
</evidence>
<reference evidence="12 13" key="1">
    <citation type="journal article" date="2007" name="Science">
        <title>Sea anemone genome reveals ancestral eumetazoan gene repertoire and genomic organization.</title>
        <authorList>
            <person name="Putnam N.H."/>
            <person name="Srivastava M."/>
            <person name="Hellsten U."/>
            <person name="Dirks B."/>
            <person name="Chapman J."/>
            <person name="Salamov A."/>
            <person name="Terry A."/>
            <person name="Shapiro H."/>
            <person name="Lindquist E."/>
            <person name="Kapitonov V.V."/>
            <person name="Jurka J."/>
            <person name="Genikhovich G."/>
            <person name="Grigoriev I.V."/>
            <person name="Lucas S.M."/>
            <person name="Steele R.E."/>
            <person name="Finnerty J.R."/>
            <person name="Technau U."/>
            <person name="Martindale M.Q."/>
            <person name="Rokhsar D.S."/>
        </authorList>
    </citation>
    <scope>NUCLEOTIDE SEQUENCE [LARGE SCALE GENOMIC DNA]</scope>
    <source>
        <strain evidence="13">CH2 X CH6</strain>
    </source>
</reference>
<dbReference type="InterPro" id="IPR039999">
    <property type="entry name" value="LYAR"/>
</dbReference>
<feature type="region of interest" description="Disordered" evidence="9">
    <location>
        <begin position="144"/>
        <end position="264"/>
    </location>
</feature>
<comment type="subcellular location">
    <subcellularLocation>
        <location evidence="1">Nucleus</location>
    </subcellularLocation>
</comment>
<dbReference type="Proteomes" id="UP000001593">
    <property type="component" value="Unassembled WGS sequence"/>
</dbReference>
<dbReference type="AlphaFoldDB" id="A7RIF9"/>
<evidence type="ECO:0000256" key="8">
    <source>
        <dbReference type="PROSITE-ProRule" id="PRU01145"/>
    </source>
</evidence>
<evidence type="ECO:0000256" key="7">
    <source>
        <dbReference type="ARBA" id="ARBA00023242"/>
    </source>
</evidence>
<proteinExistence type="predicted"/>
<evidence type="ECO:0000259" key="11">
    <source>
        <dbReference type="Pfam" id="PF25879"/>
    </source>
</evidence>
<accession>A7RIF9</accession>
<sequence>MVSFICNACGQSIRKNQVEKHYQTVCRNCEVLSCIDCGKDFHGDGYAGHTSCITEAEKYQGKLFKPKDKQNKGEQKQQQWIKQVQEASRAEDEDPQIKGPLRRLKQYSNIPRKKAKFQNFCKNSINVYDQALLERLWDVFSGGDKSTSEQNSYQSENGLEQNENGSNGTGVEPSETEKIESEKKRKKEKKNKKDMETQETLKTNNNKKIEHHELADKNKKSKKKRKRDDNDEENNVESSPCKKVKGSEPGDTTEDNNQDEKHTEKFKWSSIIKRVLREAPNNELSVKRLRKKVLTEFLSHGGSTKSYNNNELRALFEKKINKNPSVKVMKERAKLCT</sequence>
<keyword evidence="13" id="KW-1185">Reference proteome</keyword>
<feature type="compositionally biased region" description="Basic and acidic residues" evidence="9">
    <location>
        <begin position="65"/>
        <end position="75"/>
    </location>
</feature>
<feature type="compositionally biased region" description="Basic and acidic residues" evidence="9">
    <location>
        <begin position="207"/>
        <end position="218"/>
    </location>
</feature>
<feature type="compositionally biased region" description="Polar residues" evidence="9">
    <location>
        <begin position="144"/>
        <end position="166"/>
    </location>
</feature>
<evidence type="ECO:0000313" key="12">
    <source>
        <dbReference type="EMBL" id="EDO48698.1"/>
    </source>
</evidence>
<dbReference type="PROSITE" id="PS51804">
    <property type="entry name" value="ZF_C2HC_LYAR"/>
    <property type="match status" value="2"/>
</dbReference>
<dbReference type="PhylomeDB" id="A7RIF9"/>
<keyword evidence="3" id="KW-0677">Repeat</keyword>
<keyword evidence="7" id="KW-0539">Nucleus</keyword>
<feature type="region of interest" description="Disordered" evidence="9">
    <location>
        <begin position="65"/>
        <end position="98"/>
    </location>
</feature>
<dbReference type="InterPro" id="IPR058719">
    <property type="entry name" value="WHD_LYAR"/>
</dbReference>
<dbReference type="InterPro" id="IPR036236">
    <property type="entry name" value="Znf_C2H2_sf"/>
</dbReference>
<evidence type="ECO:0000256" key="5">
    <source>
        <dbReference type="ARBA" id="ARBA00022833"/>
    </source>
</evidence>
<dbReference type="GO" id="GO:0003677">
    <property type="term" value="F:DNA binding"/>
    <property type="evidence" value="ECO:0000318"/>
    <property type="project" value="GO_Central"/>
</dbReference>
<feature type="domain" description="Zinc finger C2H2 LYAR-type" evidence="10">
    <location>
        <begin position="32"/>
        <end position="59"/>
    </location>
</feature>
<feature type="compositionally biased region" description="Low complexity" evidence="9">
    <location>
        <begin position="76"/>
        <end position="85"/>
    </location>
</feature>
<evidence type="ECO:0000256" key="4">
    <source>
        <dbReference type="ARBA" id="ARBA00022771"/>
    </source>
</evidence>
<dbReference type="GO" id="GO:0006364">
    <property type="term" value="P:rRNA processing"/>
    <property type="evidence" value="ECO:0000318"/>
    <property type="project" value="GO_Central"/>
</dbReference>